<evidence type="ECO:0000313" key="1">
    <source>
        <dbReference type="EMBL" id="ACF28802.1"/>
    </source>
</evidence>
<gene>
    <name evidence="1" type="ordered locus">NGK_0104</name>
</gene>
<reference evidence="1 2" key="1">
    <citation type="journal article" date="2008" name="J. Bacteriol.">
        <title>Complete genome sequence of Neisseria gonorrhoeae NCCP11945.</title>
        <authorList>
            <person name="Chung G.T."/>
            <person name="Yoo J.S."/>
            <person name="Oh H.B."/>
            <person name="Lee Y.S."/>
            <person name="Cha S.H."/>
            <person name="Kim S.J."/>
            <person name="Yoo C.K."/>
        </authorList>
    </citation>
    <scope>NUCLEOTIDE SEQUENCE [LARGE SCALE GENOMIC DNA]</scope>
    <source>
        <strain evidence="1 2">NCCP11945</strain>
    </source>
</reference>
<evidence type="ECO:0000313" key="2">
    <source>
        <dbReference type="Proteomes" id="UP000002564"/>
    </source>
</evidence>
<dbReference type="HOGENOM" id="CLU_3254493_0_0_4"/>
<name>B4RPZ0_NEIG2</name>
<accession>B4RPZ0</accession>
<dbReference type="AlphaFoldDB" id="B4RPZ0"/>
<sequence>MSTVFIESIESAFSTTRPYATEPSFPRKWESRTRGLGNRFIR</sequence>
<dbReference type="KEGG" id="ngk:NGK_0104"/>
<dbReference type="Proteomes" id="UP000002564">
    <property type="component" value="Chromosome"/>
</dbReference>
<protein>
    <submittedName>
        <fullName evidence="1">PilS cassette</fullName>
    </submittedName>
</protein>
<organism evidence="1 2">
    <name type="scientific">Neisseria gonorrhoeae (strain NCCP11945)</name>
    <dbReference type="NCBI Taxonomy" id="521006"/>
    <lineage>
        <taxon>Bacteria</taxon>
        <taxon>Pseudomonadati</taxon>
        <taxon>Pseudomonadota</taxon>
        <taxon>Betaproteobacteria</taxon>
        <taxon>Neisseriales</taxon>
        <taxon>Neisseriaceae</taxon>
        <taxon>Neisseria</taxon>
    </lineage>
</organism>
<dbReference type="EMBL" id="CP001050">
    <property type="protein sequence ID" value="ACF28802.1"/>
    <property type="molecule type" value="Genomic_DNA"/>
</dbReference>
<proteinExistence type="predicted"/>